<dbReference type="InterPro" id="IPR026444">
    <property type="entry name" value="Secre_tail"/>
</dbReference>
<dbReference type="Gene3D" id="2.60.40.10">
    <property type="entry name" value="Immunoglobulins"/>
    <property type="match status" value="2"/>
</dbReference>
<dbReference type="EMBL" id="JAUJEA010000006">
    <property type="protein sequence ID" value="MDN5203127.1"/>
    <property type="molecule type" value="Genomic_DNA"/>
</dbReference>
<dbReference type="InterPro" id="IPR013783">
    <property type="entry name" value="Ig-like_fold"/>
</dbReference>
<dbReference type="Proteomes" id="UP001172082">
    <property type="component" value="Unassembled WGS sequence"/>
</dbReference>
<dbReference type="Pfam" id="PF05345">
    <property type="entry name" value="He_PIG"/>
    <property type="match status" value="1"/>
</dbReference>
<evidence type="ECO:0000256" key="1">
    <source>
        <dbReference type="ARBA" id="ARBA00022729"/>
    </source>
</evidence>
<name>A0ABT8KQT8_9BACT</name>
<evidence type="ECO:0000313" key="6">
    <source>
        <dbReference type="Proteomes" id="UP001172082"/>
    </source>
</evidence>
<sequence length="653" mass="69603">MKKHYTARFCSLTVFFALGILIHLSLVQTASAQTEDCPDGMEHYYKFDETSVVTVVDLYGNNASCTNCPTSTTGLIDGAFLFDGTDDQIEIPDDDSFDWLSAESFSIELWVKPDDVTPSDNQVFIGRDDNWPDLHWWIGMNTSGQPTFTLGNQSMSSPSIVGGSALSQAQWNHIVAVRDATGGQITLYVNGTQVAQAAQSYSNDWIGTNIPITVGNLTTGGNTFPFLGSIDNVALYGKALSITEVQSLRDKGLAGNAHCTTAASITSTAVTQATVGEAYSYTVEATGAPTPTFSLDNSPTGMTINETTGVIDWTPVDGQQGDHTVIVRASNAVGDDTQEFTISVGINNAPPSYTSGGSLTVDEDAGSQTAAAWATDIDDGDPELTQVLTFNVSTNNDALFSTLPSIDSNSGDLTYTPADNANGMAVVTVSLSDDGGEQTGESFFTITVDAVNDAPSFTKGADQTANDSDGQQTVTGWATDINDGDPEASQTLTFEITSNTNEDLFDVQPAVNTNGDLTYTPKTGADGTAAITLHLTDNGDGTAPNVNQSESATFNITINNVTAIDKTDISSTLSVYPNPSIEYNTNLKMENDIIGDLNIEIFDLSGKSYYFNTIAKKRNSLELQLPTRSLPAGMYIIKLNNDRVVAEQKFLKY</sequence>
<dbReference type="SUPFAM" id="SSF49899">
    <property type="entry name" value="Concanavalin A-like lectins/glucanases"/>
    <property type="match status" value="1"/>
</dbReference>
<dbReference type="RefSeq" id="WP_346753149.1">
    <property type="nucleotide sequence ID" value="NZ_JAUJEA010000006.1"/>
</dbReference>
<dbReference type="InterPro" id="IPR006558">
    <property type="entry name" value="LamG-like"/>
</dbReference>
<evidence type="ECO:0000313" key="5">
    <source>
        <dbReference type="EMBL" id="MDN5203127.1"/>
    </source>
</evidence>
<evidence type="ECO:0000259" key="4">
    <source>
        <dbReference type="PROSITE" id="PS50268"/>
    </source>
</evidence>
<dbReference type="NCBIfam" id="TIGR04183">
    <property type="entry name" value="Por_Secre_tail"/>
    <property type="match status" value="1"/>
</dbReference>
<dbReference type="Pfam" id="PF13385">
    <property type="entry name" value="Laminin_G_3"/>
    <property type="match status" value="1"/>
</dbReference>
<reference evidence="5" key="1">
    <citation type="submission" date="2023-06" db="EMBL/GenBank/DDBJ databases">
        <title>Genomic of Parafulvivirga corallium.</title>
        <authorList>
            <person name="Wang G."/>
        </authorList>
    </citation>
    <scope>NUCLEOTIDE SEQUENCE</scope>
    <source>
        <strain evidence="5">BMA10</strain>
    </source>
</reference>
<keyword evidence="1 3" id="KW-0732">Signal</keyword>
<dbReference type="InterPro" id="IPR015919">
    <property type="entry name" value="Cadherin-like_sf"/>
</dbReference>
<feature type="domain" description="Cadherin" evidence="4">
    <location>
        <begin position="353"/>
        <end position="457"/>
    </location>
</feature>
<accession>A0ABT8KQT8</accession>
<evidence type="ECO:0000256" key="3">
    <source>
        <dbReference type="SAM" id="SignalP"/>
    </source>
</evidence>
<dbReference type="PROSITE" id="PS50268">
    <property type="entry name" value="CADHERIN_2"/>
    <property type="match status" value="1"/>
</dbReference>
<organism evidence="5 6">
    <name type="scientific">Splendidivirga corallicola</name>
    <dbReference type="NCBI Taxonomy" id="3051826"/>
    <lineage>
        <taxon>Bacteria</taxon>
        <taxon>Pseudomonadati</taxon>
        <taxon>Bacteroidota</taxon>
        <taxon>Cytophagia</taxon>
        <taxon>Cytophagales</taxon>
        <taxon>Splendidivirgaceae</taxon>
        <taxon>Splendidivirga</taxon>
    </lineage>
</organism>
<dbReference type="Pfam" id="PF18962">
    <property type="entry name" value="Por_Secre_tail"/>
    <property type="match status" value="1"/>
</dbReference>
<keyword evidence="6" id="KW-1185">Reference proteome</keyword>
<dbReference type="InterPro" id="IPR013320">
    <property type="entry name" value="ConA-like_dom_sf"/>
</dbReference>
<dbReference type="SMART" id="SM00560">
    <property type="entry name" value="LamGL"/>
    <property type="match status" value="1"/>
</dbReference>
<evidence type="ECO:0000256" key="2">
    <source>
        <dbReference type="ARBA" id="ARBA00023157"/>
    </source>
</evidence>
<keyword evidence="2" id="KW-1015">Disulfide bond</keyword>
<feature type="signal peptide" evidence="3">
    <location>
        <begin position="1"/>
        <end position="32"/>
    </location>
</feature>
<protein>
    <submittedName>
        <fullName evidence="5">T9SS type A sorting domain-containing protein</fullName>
    </submittedName>
</protein>
<comment type="caution">
    <text evidence="5">The sequence shown here is derived from an EMBL/GenBank/DDBJ whole genome shotgun (WGS) entry which is preliminary data.</text>
</comment>
<proteinExistence type="predicted"/>
<gene>
    <name evidence="5" type="ORF">QQ008_17185</name>
</gene>
<feature type="chain" id="PRO_5045880734" evidence="3">
    <location>
        <begin position="33"/>
        <end position="653"/>
    </location>
</feature>
<dbReference type="Gene3D" id="2.60.120.200">
    <property type="match status" value="1"/>
</dbReference>
<dbReference type="InterPro" id="IPR002126">
    <property type="entry name" value="Cadherin-like_dom"/>
</dbReference>
<dbReference type="SUPFAM" id="SSF49313">
    <property type="entry name" value="Cadherin-like"/>
    <property type="match status" value="1"/>
</dbReference>